<feature type="region of interest" description="Disordered" evidence="2">
    <location>
        <begin position="58"/>
        <end position="89"/>
    </location>
</feature>
<organism evidence="3 4">
    <name type="scientific">Batrachochytrium salamandrivorans</name>
    <dbReference type="NCBI Taxonomy" id="1357716"/>
    <lineage>
        <taxon>Eukaryota</taxon>
        <taxon>Fungi</taxon>
        <taxon>Fungi incertae sedis</taxon>
        <taxon>Chytridiomycota</taxon>
        <taxon>Chytridiomycota incertae sedis</taxon>
        <taxon>Chytridiomycetes</taxon>
        <taxon>Rhizophydiales</taxon>
        <taxon>Rhizophydiales incertae sedis</taxon>
        <taxon>Batrachochytrium</taxon>
    </lineage>
</organism>
<dbReference type="PANTHER" id="PTHR12991:SF10">
    <property type="entry name" value="GATOR COMPLEX PROTEIN NPRL2"/>
    <property type="match status" value="1"/>
</dbReference>
<feature type="compositionally biased region" description="Low complexity" evidence="2">
    <location>
        <begin position="140"/>
        <end position="163"/>
    </location>
</feature>
<dbReference type="Pfam" id="PF06218">
    <property type="entry name" value="NPR2"/>
    <property type="match status" value="2"/>
</dbReference>
<evidence type="ECO:0000256" key="2">
    <source>
        <dbReference type="SAM" id="MobiDB-lite"/>
    </source>
</evidence>
<feature type="compositionally biased region" description="Polar residues" evidence="2">
    <location>
        <begin position="275"/>
        <end position="285"/>
    </location>
</feature>
<dbReference type="PANTHER" id="PTHR12991">
    <property type="entry name" value="NITROGEN PERMEASE REGULATOR 2/TUMOR SUPPRESSOR CANDIDATE 4"/>
    <property type="match status" value="1"/>
</dbReference>
<feature type="region of interest" description="Disordered" evidence="2">
    <location>
        <begin position="133"/>
        <end position="285"/>
    </location>
</feature>
<feature type="compositionally biased region" description="Polar residues" evidence="2">
    <location>
        <begin position="246"/>
        <end position="265"/>
    </location>
</feature>
<evidence type="ECO:0000313" key="4">
    <source>
        <dbReference type="Proteomes" id="UP001648503"/>
    </source>
</evidence>
<keyword evidence="4" id="KW-1185">Reference proteome</keyword>
<reference evidence="3 4" key="1">
    <citation type="submission" date="2021-02" db="EMBL/GenBank/DDBJ databases">
        <title>Variation within the Batrachochytrium salamandrivorans European outbreak.</title>
        <authorList>
            <person name="Kelly M."/>
            <person name="Pasmans F."/>
            <person name="Shea T.P."/>
            <person name="Munoz J.F."/>
            <person name="Carranza S."/>
            <person name="Cuomo C.A."/>
            <person name="Martel A."/>
        </authorList>
    </citation>
    <scope>NUCLEOTIDE SEQUENCE [LARGE SCALE GENOMIC DNA]</scope>
    <source>
        <strain evidence="3 4">AMFP18/2</strain>
    </source>
</reference>
<comment type="caution">
    <text evidence="3">The sequence shown here is derived from an EMBL/GenBank/DDBJ whole genome shotgun (WGS) entry which is preliminary data.</text>
</comment>
<accession>A0ABQ8FKR5</accession>
<comment type="similarity">
    <text evidence="1">Belongs to the NPR2 family.</text>
</comment>
<evidence type="ECO:0000256" key="1">
    <source>
        <dbReference type="ARBA" id="ARBA00008433"/>
    </source>
</evidence>
<feature type="compositionally biased region" description="Polar residues" evidence="2">
    <location>
        <begin position="213"/>
        <end position="225"/>
    </location>
</feature>
<dbReference type="Proteomes" id="UP001648503">
    <property type="component" value="Unassembled WGS sequence"/>
</dbReference>
<protein>
    <recommendedName>
        <fullName evidence="5">Nitrogen permease regulator 2</fullName>
    </recommendedName>
</protein>
<proteinExistence type="inferred from homology"/>
<dbReference type="InterPro" id="IPR009348">
    <property type="entry name" value="NPR2-like"/>
</dbReference>
<gene>
    <name evidence="3" type="ORF">BASA50_002593</name>
</gene>
<sequence length="675" mass="72907">MEGFPLLHAIFYSEFHPTQGPKVVYEVPEGFVQSSISSSGGSLSMLLSSLAWQDSAHIQTPPSLNPPHQRLGASSLTPSHGLGGGGLPMAITSSASSTATSSTVTAATAMSQLRAAAPKASSTAAAAPFLSTDRSLTDASTASSISTTRSSPTISTPTIPSSTLPVVAMPSSSSLADPSQPPRLQKGASLPPSTPGPFDLFPLSPNPIHSGHIYSTVSMTTTPSRSGGAMPTSGRPPIPVGRQLSLAASDSNISLSSPKHNSSYLPSRAHHQHTKSTGSDSTSNSNYMIDGQSFAEGLNNVGGYSLFSAAAATTSNPHLLLDFDAISDYIIPKSDLCNKIVTLSATPPYKIVGHPVLIEHPKYERNAMLFNLCFVFDSTANTACYEQIVTKMARVLRSLEVESEFLSNPATKASVLNIIEQLLEDLNSYNECQIPINDANTINLKLFPHYPQPPPVFDYQVPVSMLDLESIMDKHWDLTMRRVIPFVNGIHSVRRISDLADVNIMLVRLAVQHLLYYGCVRLIDIFQFSNIYSVTAIIATLVTSEEAQNDCIQFVRKPNAPLPAFGGIFSLYCSLKGGLTLSDWIHDNPKVISCIDVRRFIVYGLLKGFVYRVHKYPILTRAIDDARLANDPVISRCVRLLNGKHHFDDICTRLQCSAKDLNDRLALIGAHFILS</sequence>
<name>A0ABQ8FKR5_9FUNG</name>
<evidence type="ECO:0000313" key="3">
    <source>
        <dbReference type="EMBL" id="KAH6600005.1"/>
    </source>
</evidence>
<evidence type="ECO:0008006" key="5">
    <source>
        <dbReference type="Google" id="ProtNLM"/>
    </source>
</evidence>
<dbReference type="EMBL" id="JAFCIX010000051">
    <property type="protein sequence ID" value="KAH6600005.1"/>
    <property type="molecule type" value="Genomic_DNA"/>
</dbReference>